<dbReference type="Proteomes" id="UP001159363">
    <property type="component" value="Chromosome 9"/>
</dbReference>
<evidence type="ECO:0000313" key="2">
    <source>
        <dbReference type="Proteomes" id="UP001159363"/>
    </source>
</evidence>
<organism evidence="1 2">
    <name type="scientific">Dryococelus australis</name>
    <dbReference type="NCBI Taxonomy" id="614101"/>
    <lineage>
        <taxon>Eukaryota</taxon>
        <taxon>Metazoa</taxon>
        <taxon>Ecdysozoa</taxon>
        <taxon>Arthropoda</taxon>
        <taxon>Hexapoda</taxon>
        <taxon>Insecta</taxon>
        <taxon>Pterygota</taxon>
        <taxon>Neoptera</taxon>
        <taxon>Polyneoptera</taxon>
        <taxon>Phasmatodea</taxon>
        <taxon>Verophasmatodea</taxon>
        <taxon>Anareolatae</taxon>
        <taxon>Phasmatidae</taxon>
        <taxon>Eurycanthinae</taxon>
        <taxon>Dryococelus</taxon>
    </lineage>
</organism>
<sequence length="119" mass="13097">MVTPLIQRPDTIMREALPANEKLEITFAFLASGTNFRMLPLLFCVSKEAISALIRKVCEAIRQCLKYYMKVIAGSIAGWKVLANLSTMAEIGIQVSLLAIHGPKTNAMRGASRNLNMAE</sequence>
<keyword evidence="2" id="KW-1185">Reference proteome</keyword>
<name>A0ABQ9GR18_9NEOP</name>
<proteinExistence type="predicted"/>
<comment type="caution">
    <text evidence="1">The sequence shown here is derived from an EMBL/GenBank/DDBJ whole genome shotgun (WGS) entry which is preliminary data.</text>
</comment>
<reference evidence="1 2" key="1">
    <citation type="submission" date="2023-02" db="EMBL/GenBank/DDBJ databases">
        <title>LHISI_Scaffold_Assembly.</title>
        <authorList>
            <person name="Stuart O.P."/>
            <person name="Cleave R."/>
            <person name="Magrath M.J.L."/>
            <person name="Mikheyev A.S."/>
        </authorList>
    </citation>
    <scope>NUCLEOTIDE SEQUENCE [LARGE SCALE GENOMIC DNA]</scope>
    <source>
        <strain evidence="1">Daus_M_001</strain>
        <tissue evidence="1">Leg muscle</tissue>
    </source>
</reference>
<dbReference type="EMBL" id="JARBHB010000010">
    <property type="protein sequence ID" value="KAJ8874453.1"/>
    <property type="molecule type" value="Genomic_DNA"/>
</dbReference>
<gene>
    <name evidence="1" type="ORF">PR048_025302</name>
</gene>
<accession>A0ABQ9GR18</accession>
<protein>
    <submittedName>
        <fullName evidence="1">Uncharacterized protein</fullName>
    </submittedName>
</protein>
<evidence type="ECO:0000313" key="1">
    <source>
        <dbReference type="EMBL" id="KAJ8874453.1"/>
    </source>
</evidence>